<feature type="compositionally biased region" description="Low complexity" evidence="1">
    <location>
        <begin position="103"/>
        <end position="114"/>
    </location>
</feature>
<gene>
    <name evidence="2" type="ORF">PAXINDRAFT_15294</name>
</gene>
<dbReference type="HOGENOM" id="CLU_116837_0_0_1"/>
<dbReference type="EMBL" id="KN819372">
    <property type="protein sequence ID" value="KIJ11841.1"/>
    <property type="molecule type" value="Genomic_DNA"/>
</dbReference>
<feature type="compositionally biased region" description="Basic and acidic residues" evidence="1">
    <location>
        <begin position="1"/>
        <end position="10"/>
    </location>
</feature>
<evidence type="ECO:0000256" key="1">
    <source>
        <dbReference type="SAM" id="MobiDB-lite"/>
    </source>
</evidence>
<dbReference type="OrthoDB" id="2679276at2759"/>
<feature type="compositionally biased region" description="Polar residues" evidence="1">
    <location>
        <begin position="122"/>
        <end position="140"/>
    </location>
</feature>
<accession>A0A0C9TWW9</accession>
<name>A0A0C9TWW9_PAXIN</name>
<feature type="compositionally biased region" description="Polar residues" evidence="1">
    <location>
        <begin position="26"/>
        <end position="39"/>
    </location>
</feature>
<evidence type="ECO:0000313" key="3">
    <source>
        <dbReference type="Proteomes" id="UP000053647"/>
    </source>
</evidence>
<evidence type="ECO:0000313" key="2">
    <source>
        <dbReference type="EMBL" id="KIJ11841.1"/>
    </source>
</evidence>
<protein>
    <submittedName>
        <fullName evidence="2">Uncharacterized protein</fullName>
    </submittedName>
</protein>
<reference evidence="2 3" key="1">
    <citation type="submission" date="2014-06" db="EMBL/GenBank/DDBJ databases">
        <authorList>
            <consortium name="DOE Joint Genome Institute"/>
            <person name="Kuo A."/>
            <person name="Kohler A."/>
            <person name="Nagy L.G."/>
            <person name="Floudas D."/>
            <person name="Copeland A."/>
            <person name="Barry K.W."/>
            <person name="Cichocki N."/>
            <person name="Veneault-Fourrey C."/>
            <person name="LaButti K."/>
            <person name="Lindquist E.A."/>
            <person name="Lipzen A."/>
            <person name="Lundell T."/>
            <person name="Morin E."/>
            <person name="Murat C."/>
            <person name="Sun H."/>
            <person name="Tunlid A."/>
            <person name="Henrissat B."/>
            <person name="Grigoriev I.V."/>
            <person name="Hibbett D.S."/>
            <person name="Martin F."/>
            <person name="Nordberg H.P."/>
            <person name="Cantor M.N."/>
            <person name="Hua S.X."/>
        </authorList>
    </citation>
    <scope>NUCLEOTIDE SEQUENCE [LARGE SCALE GENOMIC DNA]</scope>
    <source>
        <strain evidence="2 3">ATCC 200175</strain>
    </source>
</reference>
<keyword evidence="3" id="KW-1185">Reference proteome</keyword>
<feature type="region of interest" description="Disordered" evidence="1">
    <location>
        <begin position="1"/>
        <end position="203"/>
    </location>
</feature>
<dbReference type="AlphaFoldDB" id="A0A0C9TWW9"/>
<feature type="compositionally biased region" description="Basic and acidic residues" evidence="1">
    <location>
        <begin position="65"/>
        <end position="93"/>
    </location>
</feature>
<reference evidence="3" key="2">
    <citation type="submission" date="2015-01" db="EMBL/GenBank/DDBJ databases">
        <title>Evolutionary Origins and Diversification of the Mycorrhizal Mutualists.</title>
        <authorList>
            <consortium name="DOE Joint Genome Institute"/>
            <consortium name="Mycorrhizal Genomics Consortium"/>
            <person name="Kohler A."/>
            <person name="Kuo A."/>
            <person name="Nagy L.G."/>
            <person name="Floudas D."/>
            <person name="Copeland A."/>
            <person name="Barry K.W."/>
            <person name="Cichocki N."/>
            <person name="Veneault-Fourrey C."/>
            <person name="LaButti K."/>
            <person name="Lindquist E.A."/>
            <person name="Lipzen A."/>
            <person name="Lundell T."/>
            <person name="Morin E."/>
            <person name="Murat C."/>
            <person name="Riley R."/>
            <person name="Ohm R."/>
            <person name="Sun H."/>
            <person name="Tunlid A."/>
            <person name="Henrissat B."/>
            <person name="Grigoriev I.V."/>
            <person name="Hibbett D.S."/>
            <person name="Martin F."/>
        </authorList>
    </citation>
    <scope>NUCLEOTIDE SEQUENCE [LARGE SCALE GENOMIC DNA]</scope>
    <source>
        <strain evidence="3">ATCC 200175</strain>
    </source>
</reference>
<sequence length="203" mass="21678">MPGIISDDKAPVTVNARPRRPIMPSSKLTDTNNYATPELTSHRTKVGTKRAASNTSPPSVDENSESEHADDERGGKKATEQTVKRLRRAHEGPTTKQKNNDTAGASRPSAAPSATYDDMNDPVTTTARPGAASNVSTRAASATVPDDEDDSAVNYGPVPGHKAQRLPTNIYATFDTDRPWPRPGPSQARPKPGLSGQARPVHH</sequence>
<organism evidence="2 3">
    <name type="scientific">Paxillus involutus ATCC 200175</name>
    <dbReference type="NCBI Taxonomy" id="664439"/>
    <lineage>
        <taxon>Eukaryota</taxon>
        <taxon>Fungi</taxon>
        <taxon>Dikarya</taxon>
        <taxon>Basidiomycota</taxon>
        <taxon>Agaricomycotina</taxon>
        <taxon>Agaricomycetes</taxon>
        <taxon>Agaricomycetidae</taxon>
        <taxon>Boletales</taxon>
        <taxon>Paxilineae</taxon>
        <taxon>Paxillaceae</taxon>
        <taxon>Paxillus</taxon>
    </lineage>
</organism>
<dbReference type="Proteomes" id="UP000053647">
    <property type="component" value="Unassembled WGS sequence"/>
</dbReference>
<proteinExistence type="predicted"/>